<keyword evidence="8" id="KW-0472">Membrane</keyword>
<keyword evidence="3" id="KW-0410">Iron transport</keyword>
<evidence type="ECO:0000313" key="10">
    <source>
        <dbReference type="EMBL" id="KZC98839.1"/>
    </source>
</evidence>
<keyword evidence="4" id="KW-0547">Nucleotide-binding</keyword>
<keyword evidence="2" id="KW-1003">Cell membrane</keyword>
<dbReference type="Gene3D" id="2.40.50.140">
    <property type="entry name" value="Nucleic acid-binding proteins"/>
    <property type="match status" value="1"/>
</dbReference>
<dbReference type="EMBL" id="LPXN01000168">
    <property type="protein sequence ID" value="KZC98839.1"/>
    <property type="molecule type" value="Genomic_DNA"/>
</dbReference>
<dbReference type="InterPro" id="IPR050093">
    <property type="entry name" value="ABC_SmlMolc_Importer"/>
</dbReference>
<dbReference type="PROSITE" id="PS50893">
    <property type="entry name" value="ABC_TRANSPORTER_2"/>
    <property type="match status" value="1"/>
</dbReference>
<evidence type="ECO:0000256" key="6">
    <source>
        <dbReference type="ARBA" id="ARBA00023004"/>
    </source>
</evidence>
<dbReference type="PANTHER" id="PTHR42781:SF4">
    <property type="entry name" value="SPERMIDINE_PUTRESCINE IMPORT ATP-BINDING PROTEIN POTA"/>
    <property type="match status" value="1"/>
</dbReference>
<dbReference type="InterPro" id="IPR027417">
    <property type="entry name" value="P-loop_NTPase"/>
</dbReference>
<keyword evidence="1" id="KW-0813">Transport</keyword>
<dbReference type="GO" id="GO:0016887">
    <property type="term" value="F:ATP hydrolysis activity"/>
    <property type="evidence" value="ECO:0007669"/>
    <property type="project" value="InterPro"/>
</dbReference>
<evidence type="ECO:0000256" key="3">
    <source>
        <dbReference type="ARBA" id="ARBA00022496"/>
    </source>
</evidence>
<evidence type="ECO:0000256" key="2">
    <source>
        <dbReference type="ARBA" id="ARBA00022475"/>
    </source>
</evidence>
<dbReference type="Pfam" id="PF08402">
    <property type="entry name" value="TOBE_2"/>
    <property type="match status" value="1"/>
</dbReference>
<dbReference type="GO" id="GO:0043190">
    <property type="term" value="C:ATP-binding cassette (ABC) transporter complex"/>
    <property type="evidence" value="ECO:0007669"/>
    <property type="project" value="InterPro"/>
</dbReference>
<keyword evidence="7" id="KW-0406">Ion transport</keyword>
<gene>
    <name evidence="10" type="ORF">AUP43_14605</name>
</gene>
<evidence type="ECO:0000256" key="1">
    <source>
        <dbReference type="ARBA" id="ARBA00022448"/>
    </source>
</evidence>
<dbReference type="FunFam" id="3.40.50.300:FF:000425">
    <property type="entry name" value="Probable ABC transporter, ATP-binding subunit"/>
    <property type="match status" value="1"/>
</dbReference>
<dbReference type="InterPro" id="IPR017871">
    <property type="entry name" value="ABC_transporter-like_CS"/>
</dbReference>
<dbReference type="InterPro" id="IPR013611">
    <property type="entry name" value="Transp-assoc_OB_typ2"/>
</dbReference>
<dbReference type="RefSeq" id="WP_067560090.1">
    <property type="nucleotide sequence ID" value="NZ_LPXN01000168.1"/>
</dbReference>
<evidence type="ECO:0000313" key="11">
    <source>
        <dbReference type="Proteomes" id="UP000076400"/>
    </source>
</evidence>
<dbReference type="Gene3D" id="3.40.50.300">
    <property type="entry name" value="P-loop containing nucleotide triphosphate hydrolases"/>
    <property type="match status" value="1"/>
</dbReference>
<accession>A0A154VC45</accession>
<dbReference type="PROSITE" id="PS00211">
    <property type="entry name" value="ABC_TRANSPORTER_1"/>
    <property type="match status" value="1"/>
</dbReference>
<dbReference type="SUPFAM" id="SSF52540">
    <property type="entry name" value="P-loop containing nucleoside triphosphate hydrolases"/>
    <property type="match status" value="1"/>
</dbReference>
<dbReference type="GO" id="GO:0015408">
    <property type="term" value="F:ABC-type ferric iron transporter activity"/>
    <property type="evidence" value="ECO:0007669"/>
    <property type="project" value="InterPro"/>
</dbReference>
<evidence type="ECO:0000256" key="4">
    <source>
        <dbReference type="ARBA" id="ARBA00022741"/>
    </source>
</evidence>
<dbReference type="CDD" id="cd03259">
    <property type="entry name" value="ABC_Carb_Solutes_like"/>
    <property type="match status" value="1"/>
</dbReference>
<evidence type="ECO:0000256" key="7">
    <source>
        <dbReference type="ARBA" id="ARBA00023065"/>
    </source>
</evidence>
<dbReference type="SUPFAM" id="SSF50331">
    <property type="entry name" value="MOP-like"/>
    <property type="match status" value="1"/>
</dbReference>
<dbReference type="Proteomes" id="UP000076400">
    <property type="component" value="Unassembled WGS sequence"/>
</dbReference>
<protein>
    <submittedName>
        <fullName evidence="10">ABC transporter</fullName>
    </submittedName>
</protein>
<dbReference type="SMART" id="SM00382">
    <property type="entry name" value="AAA"/>
    <property type="match status" value="1"/>
</dbReference>
<dbReference type="InterPro" id="IPR015853">
    <property type="entry name" value="ABC_transpr_FbpC"/>
</dbReference>
<dbReference type="PANTHER" id="PTHR42781">
    <property type="entry name" value="SPERMIDINE/PUTRESCINE IMPORT ATP-BINDING PROTEIN POTA"/>
    <property type="match status" value="1"/>
</dbReference>
<keyword evidence="5" id="KW-0067">ATP-binding</keyword>
<reference evidence="10 11" key="1">
    <citation type="submission" date="2015-12" db="EMBL/GenBank/DDBJ databases">
        <title>Genome sequence of Oceanibaculum pacificum MCCC 1A02656.</title>
        <authorList>
            <person name="Lu L."/>
            <person name="Lai Q."/>
            <person name="Shao Z."/>
            <person name="Qian P."/>
        </authorList>
    </citation>
    <scope>NUCLEOTIDE SEQUENCE [LARGE SCALE GENOMIC DNA]</scope>
    <source>
        <strain evidence="10 11">MCCC 1A02656</strain>
    </source>
</reference>
<comment type="caution">
    <text evidence="10">The sequence shown here is derived from an EMBL/GenBank/DDBJ whole genome shotgun (WGS) entry which is preliminary data.</text>
</comment>
<dbReference type="InterPro" id="IPR008995">
    <property type="entry name" value="Mo/tungstate-bd_C_term_dom"/>
</dbReference>
<name>A0A154VC45_9PROT</name>
<dbReference type="InterPro" id="IPR003439">
    <property type="entry name" value="ABC_transporter-like_ATP-bd"/>
</dbReference>
<dbReference type="STRING" id="580166.AUP43_14605"/>
<dbReference type="AlphaFoldDB" id="A0A154VC45"/>
<dbReference type="Pfam" id="PF00005">
    <property type="entry name" value="ABC_tran"/>
    <property type="match status" value="1"/>
</dbReference>
<evidence type="ECO:0000256" key="5">
    <source>
        <dbReference type="ARBA" id="ARBA00022840"/>
    </source>
</evidence>
<evidence type="ECO:0000259" key="9">
    <source>
        <dbReference type="PROSITE" id="PS50893"/>
    </source>
</evidence>
<dbReference type="GO" id="GO:0015697">
    <property type="term" value="P:quaternary ammonium group transport"/>
    <property type="evidence" value="ECO:0007669"/>
    <property type="project" value="UniProtKB-ARBA"/>
</dbReference>
<dbReference type="InterPro" id="IPR003593">
    <property type="entry name" value="AAA+_ATPase"/>
</dbReference>
<feature type="domain" description="ABC transporter" evidence="9">
    <location>
        <begin position="14"/>
        <end position="246"/>
    </location>
</feature>
<keyword evidence="6" id="KW-0408">Iron</keyword>
<proteinExistence type="predicted"/>
<organism evidence="10 11">
    <name type="scientific">Oceanibaculum pacificum</name>
    <dbReference type="NCBI Taxonomy" id="580166"/>
    <lineage>
        <taxon>Bacteria</taxon>
        <taxon>Pseudomonadati</taxon>
        <taxon>Pseudomonadota</taxon>
        <taxon>Alphaproteobacteria</taxon>
        <taxon>Rhodospirillales</taxon>
        <taxon>Oceanibaculaceae</taxon>
        <taxon>Oceanibaculum</taxon>
    </lineage>
</organism>
<dbReference type="GO" id="GO:0005524">
    <property type="term" value="F:ATP binding"/>
    <property type="evidence" value="ECO:0007669"/>
    <property type="project" value="UniProtKB-KW"/>
</dbReference>
<dbReference type="Gene3D" id="2.40.50.100">
    <property type="match status" value="1"/>
</dbReference>
<keyword evidence="11" id="KW-1185">Reference proteome</keyword>
<evidence type="ECO:0000256" key="8">
    <source>
        <dbReference type="ARBA" id="ARBA00023136"/>
    </source>
</evidence>
<dbReference type="InterPro" id="IPR012340">
    <property type="entry name" value="NA-bd_OB-fold"/>
</dbReference>
<sequence length="367" mass="38974">MSALAAKPAPEYMLEARGLAHRYGAVSALRGVDLAIAPGEVVALVGPSGCGKTTMLRLCAGVEELQQGHLSIAGQLVAEPGRALPPERRGVGFVFQDYALFPHLKVIENVGFGLDHVGAAERRQRGLAALEQVGMAAHAQKYPHQLSGGQQQRVALARALAPQPRIVLLDEPFSGLDAQLRGQVRDDTLHVLKRAGTATLLVTHDAEEAMFMADRIAVMRDGLVQQMGTPVDIYYKPANAYVAAFFSDVNRIGGIVRGGAVATPFGPIPAPGLADGLAVEAIIRPEALRLAAIEAADATMPTARVVAARMLGRASLVHLEAEGGGPERPPLHLHSRVPGLFLPREGERVAVSLDRQQAFIFPKESEP</sequence>